<dbReference type="InterPro" id="IPR053780">
    <property type="entry name" value="Gp66-like"/>
</dbReference>
<reference evidence="2 3" key="1">
    <citation type="submission" date="2018-07" db="EMBL/GenBank/DDBJ databases">
        <title>Draft genome of the type strain Streptomyces armeniacus ATCC 15676.</title>
        <authorList>
            <person name="Labana P."/>
            <person name="Gosse J.T."/>
            <person name="Boddy C.N."/>
        </authorList>
    </citation>
    <scope>NUCLEOTIDE SEQUENCE [LARGE SCALE GENOMIC DNA]</scope>
    <source>
        <strain evidence="2 3">ATCC 15676</strain>
    </source>
</reference>
<name>A0A345XXR6_9ACTN</name>
<organism evidence="2 3">
    <name type="scientific">Streptomyces armeniacus</name>
    <dbReference type="NCBI Taxonomy" id="83291"/>
    <lineage>
        <taxon>Bacteria</taxon>
        <taxon>Bacillati</taxon>
        <taxon>Actinomycetota</taxon>
        <taxon>Actinomycetes</taxon>
        <taxon>Kitasatosporales</taxon>
        <taxon>Streptomycetaceae</taxon>
        <taxon>Streptomyces</taxon>
    </lineage>
</organism>
<evidence type="ECO:0000256" key="1">
    <source>
        <dbReference type="SAM" id="MobiDB-lite"/>
    </source>
</evidence>
<gene>
    <name evidence="2" type="ORF">DVA86_31450</name>
</gene>
<keyword evidence="3" id="KW-1185">Reference proteome</keyword>
<dbReference type="KEGG" id="sarm:DVA86_31450"/>
<dbReference type="AlphaFoldDB" id="A0A345XXR6"/>
<dbReference type="Pfam" id="PF25680">
    <property type="entry name" value="Mom"/>
    <property type="match status" value="1"/>
</dbReference>
<evidence type="ECO:0008006" key="4">
    <source>
        <dbReference type="Google" id="ProtNLM"/>
    </source>
</evidence>
<dbReference type="EMBL" id="CP031320">
    <property type="protein sequence ID" value="AXK36432.1"/>
    <property type="molecule type" value="Genomic_DNA"/>
</dbReference>
<evidence type="ECO:0000313" key="3">
    <source>
        <dbReference type="Proteomes" id="UP000254425"/>
    </source>
</evidence>
<accession>A0A345XXR6</accession>
<dbReference type="InterPro" id="IPR057895">
    <property type="entry name" value="Mom"/>
</dbReference>
<dbReference type="NCBIfam" id="NF045478">
    <property type="entry name" value="XF1762_fam"/>
    <property type="match status" value="1"/>
</dbReference>
<feature type="compositionally biased region" description="Basic residues" evidence="1">
    <location>
        <begin position="126"/>
        <end position="138"/>
    </location>
</feature>
<protein>
    <recommendedName>
        <fullName evidence="4">GNAT family N-acetyltransferase</fullName>
    </recommendedName>
</protein>
<evidence type="ECO:0000313" key="2">
    <source>
        <dbReference type="EMBL" id="AXK36432.1"/>
    </source>
</evidence>
<proteinExistence type="predicted"/>
<feature type="region of interest" description="Disordered" evidence="1">
    <location>
        <begin position="116"/>
        <end position="161"/>
    </location>
</feature>
<dbReference type="Proteomes" id="UP000254425">
    <property type="component" value="Chromosome"/>
</dbReference>
<sequence>MVVPVTFRLACAIIAEHHRHHQPPQGMKFALGVAAHQALVGVAVVGRPVARHLDDGRTAEVSRTCTDGTLNANSTLYAAAWRTARAMGYHRLLTYTEHGEHGASLRAAGWRPITTSAAHHGWDRPSRRRPSQARPVRRTRWEIARTPGGAHPLPRACDHRA</sequence>